<keyword evidence="1" id="KW-0378">Hydrolase</keyword>
<dbReference type="EMBL" id="VWOX01000036">
    <property type="protein sequence ID" value="KAA5537965.1"/>
    <property type="molecule type" value="Genomic_DNA"/>
</dbReference>
<accession>A0A5M6CYK2</accession>
<organism evidence="1 2">
    <name type="scientific">Roseiconus nitratireducens</name>
    <dbReference type="NCBI Taxonomy" id="2605748"/>
    <lineage>
        <taxon>Bacteria</taxon>
        <taxon>Pseudomonadati</taxon>
        <taxon>Planctomycetota</taxon>
        <taxon>Planctomycetia</taxon>
        <taxon>Pirellulales</taxon>
        <taxon>Pirellulaceae</taxon>
        <taxon>Roseiconus</taxon>
    </lineage>
</organism>
<comment type="caution">
    <text evidence="1">The sequence shown here is derived from an EMBL/GenBank/DDBJ whole genome shotgun (WGS) entry which is preliminary data.</text>
</comment>
<dbReference type="InterPro" id="IPR008969">
    <property type="entry name" value="CarboxyPept-like_regulatory"/>
</dbReference>
<dbReference type="SUPFAM" id="SSF49464">
    <property type="entry name" value="Carboxypeptidase regulatory domain-like"/>
    <property type="match status" value="1"/>
</dbReference>
<name>A0A5M6CYK2_9BACT</name>
<sequence>MRTLTMTPDRRHCIASRTARRWSEILVRHKSDVATVVRRWRGCILHALASVATSTWRRPAGVHLAALLALVVLGTHLENHAVGQQPAISNVPDSISGTVLLPDGKPAADAPVILFWHKPFAKTRSDDEGGFTMNLDVERIESEVGDEWRRMAVAAFQPGSGVGWDILGRVTDTTSVELHLAEDMPVRGKVLDQQGRPVRGAQVTVESLYRAKDENLDGFLKASRDQPTRLMQYEGTSMIYLSPEAILKLQGIKDQRRPAATTDEEGQFQFTGFGRERSLFATVEGPGITNESFFIVTREHIDARWKRGQLSRATQMDLDSGAPMRSVYAADFHHLAAPALTIRGRLTDAETGAPVEGMRLSARMKGHLTPGVATSDQDGRYEIKGLPTEGQMRLSVLNPGDQPYLDAEIERNVSATRPLGAIDFKLDRGALITGVVTDRRTGEPVAGNIGYLSWPNNESLNRLHQPYDTFNTQATDKHGRYAIVVPPGPGVLAFQARHRTQYDFAESSDFGFPTGQAGMFLSGNRGYFRPDEFHFLKRIEPSASTREVQIDITIGRGPVMTVRATKAGGGFFQQLDVRGIRRLSRTTVPGGEFEIGGMKAGEKRSVFVRDPEREFAGVFELEFTENAPVADLQVERSATVSGHLVNADGRPQTRWMVAAVSAGAVESAAQNNGLSTPGFFEFDETQTDADGYFRLTGLPPGVRVEIAVAKNVEGRRPDVSAVKTLTLRPDQQLAAGQLSTK</sequence>
<keyword evidence="1" id="KW-0645">Protease</keyword>
<evidence type="ECO:0000313" key="2">
    <source>
        <dbReference type="Proteomes" id="UP000324479"/>
    </source>
</evidence>
<evidence type="ECO:0000313" key="1">
    <source>
        <dbReference type="EMBL" id="KAA5537965.1"/>
    </source>
</evidence>
<gene>
    <name evidence="1" type="ORF">FYK55_28050</name>
</gene>
<dbReference type="GO" id="GO:0004180">
    <property type="term" value="F:carboxypeptidase activity"/>
    <property type="evidence" value="ECO:0007669"/>
    <property type="project" value="UniProtKB-KW"/>
</dbReference>
<proteinExistence type="predicted"/>
<keyword evidence="1" id="KW-0121">Carboxypeptidase</keyword>
<dbReference type="Proteomes" id="UP000324479">
    <property type="component" value="Unassembled WGS sequence"/>
</dbReference>
<dbReference type="Pfam" id="PF13620">
    <property type="entry name" value="CarboxypepD_reg"/>
    <property type="match status" value="1"/>
</dbReference>
<reference evidence="1 2" key="1">
    <citation type="submission" date="2019-08" db="EMBL/GenBank/DDBJ databases">
        <authorList>
            <person name="Dhanesh K."/>
            <person name="Kumar G."/>
            <person name="Sasikala C."/>
            <person name="Venkata Ramana C."/>
        </authorList>
    </citation>
    <scope>NUCLEOTIDE SEQUENCE [LARGE SCALE GENOMIC DNA]</scope>
    <source>
        <strain evidence="1 2">JC645</strain>
    </source>
</reference>
<dbReference type="Gene3D" id="2.60.40.1120">
    <property type="entry name" value="Carboxypeptidase-like, regulatory domain"/>
    <property type="match status" value="1"/>
</dbReference>
<dbReference type="AlphaFoldDB" id="A0A5M6CYK2"/>
<keyword evidence="2" id="KW-1185">Reference proteome</keyword>
<protein>
    <submittedName>
        <fullName evidence="1">Carboxypeptidase regulatory-like domain-containing protein</fullName>
    </submittedName>
</protein>